<proteinExistence type="predicted"/>
<accession>A0A0B0NNP3</accession>
<organism evidence="1 3">
    <name type="scientific">Gossypium arboreum</name>
    <name type="common">Tree cotton</name>
    <name type="synonym">Gossypium nanking</name>
    <dbReference type="NCBI Taxonomy" id="29729"/>
    <lineage>
        <taxon>Eukaryota</taxon>
        <taxon>Viridiplantae</taxon>
        <taxon>Streptophyta</taxon>
        <taxon>Embryophyta</taxon>
        <taxon>Tracheophyta</taxon>
        <taxon>Spermatophyta</taxon>
        <taxon>Magnoliopsida</taxon>
        <taxon>eudicotyledons</taxon>
        <taxon>Gunneridae</taxon>
        <taxon>Pentapetalae</taxon>
        <taxon>rosids</taxon>
        <taxon>malvids</taxon>
        <taxon>Malvales</taxon>
        <taxon>Malvaceae</taxon>
        <taxon>Malvoideae</taxon>
        <taxon>Gossypium</taxon>
    </lineage>
</organism>
<evidence type="ECO:0000313" key="2">
    <source>
        <dbReference type="EMBL" id="KHG27276.1"/>
    </source>
</evidence>
<name>A0A0B0NNP3_GOSAR</name>
<dbReference type="AlphaFoldDB" id="A0A0B0NNP3"/>
<dbReference type="Proteomes" id="UP000032142">
    <property type="component" value="Unassembled WGS sequence"/>
</dbReference>
<dbReference type="EMBL" id="KN401609">
    <property type="protein sequence ID" value="KHG14460.1"/>
    <property type="molecule type" value="Genomic_DNA"/>
</dbReference>
<reference evidence="3" key="2">
    <citation type="submission" date="2014-09" db="EMBL/GenBank/DDBJ databases">
        <authorList>
            <person name="Mudge J."/>
            <person name="Ramaraj T."/>
            <person name="Lindquist I.E."/>
            <person name="Bharti A.K."/>
            <person name="Sundararajan A."/>
            <person name="Cameron C.T."/>
            <person name="Woodward J.E."/>
            <person name="May G.D."/>
            <person name="Brubaker C."/>
            <person name="Broadhvest J."/>
            <person name="Wilkins T.A."/>
        </authorList>
    </citation>
    <scope>NUCLEOTIDE SEQUENCE</scope>
    <source>
        <strain evidence="3">cv. AKA8401</strain>
    </source>
</reference>
<protein>
    <submittedName>
        <fullName evidence="1">Uncharacterized protein</fullName>
    </submittedName>
</protein>
<gene>
    <name evidence="2" type="ORF">F383_05209</name>
    <name evidence="1" type="ORF">F383_07653</name>
</gene>
<evidence type="ECO:0000313" key="3">
    <source>
        <dbReference type="Proteomes" id="UP000032142"/>
    </source>
</evidence>
<sequence length="39" mass="4711">MTPYLKAIHPTNSKEENTRRVQLIRLVRISIRWCWSNKA</sequence>
<dbReference type="EMBL" id="KN440518">
    <property type="protein sequence ID" value="KHG27276.1"/>
    <property type="molecule type" value="Genomic_DNA"/>
</dbReference>
<reference evidence="1" key="1">
    <citation type="submission" date="2014-09" db="EMBL/GenBank/DDBJ databases">
        <title>G. arboreum L. cv. AKA8401 A2 genome assembly version 1.0.</title>
        <authorList>
            <person name="Mudge J."/>
            <person name="Ramaraj T."/>
            <person name="Lindquist I.E."/>
            <person name="Bharti A.K."/>
            <person name="Sundararajan A."/>
            <person name="Cameron C.T."/>
            <person name="Woodward J.E."/>
            <person name="May G.D."/>
            <person name="Brubaker C."/>
            <person name="Broadhvest J."/>
            <person name="Wilkins T.A."/>
        </authorList>
    </citation>
    <scope>NUCLEOTIDE SEQUENCE</scope>
</reference>
<keyword evidence="3" id="KW-1185">Reference proteome</keyword>
<evidence type="ECO:0000313" key="1">
    <source>
        <dbReference type="EMBL" id="KHG14460.1"/>
    </source>
</evidence>